<protein>
    <submittedName>
        <fullName evidence="1">Uncharacterized protein</fullName>
    </submittedName>
</protein>
<evidence type="ECO:0000313" key="1">
    <source>
        <dbReference type="EMBL" id="KAF7276110.1"/>
    </source>
</evidence>
<proteinExistence type="predicted"/>
<comment type="caution">
    <text evidence="1">The sequence shown here is derived from an EMBL/GenBank/DDBJ whole genome shotgun (WGS) entry which is preliminary data.</text>
</comment>
<dbReference type="EMBL" id="JAACXV010008396">
    <property type="protein sequence ID" value="KAF7276110.1"/>
    <property type="molecule type" value="Genomic_DNA"/>
</dbReference>
<organism evidence="1 2">
    <name type="scientific">Rhynchophorus ferrugineus</name>
    <name type="common">Red palm weevil</name>
    <name type="synonym">Curculio ferrugineus</name>
    <dbReference type="NCBI Taxonomy" id="354439"/>
    <lineage>
        <taxon>Eukaryota</taxon>
        <taxon>Metazoa</taxon>
        <taxon>Ecdysozoa</taxon>
        <taxon>Arthropoda</taxon>
        <taxon>Hexapoda</taxon>
        <taxon>Insecta</taxon>
        <taxon>Pterygota</taxon>
        <taxon>Neoptera</taxon>
        <taxon>Endopterygota</taxon>
        <taxon>Coleoptera</taxon>
        <taxon>Polyphaga</taxon>
        <taxon>Cucujiformia</taxon>
        <taxon>Curculionidae</taxon>
        <taxon>Dryophthorinae</taxon>
        <taxon>Rhynchophorus</taxon>
    </lineage>
</organism>
<evidence type="ECO:0000313" key="2">
    <source>
        <dbReference type="Proteomes" id="UP000625711"/>
    </source>
</evidence>
<sequence length="32" mass="3573">TDLETYKKYFCEQKSYAGVCCPSPSNQKAILG</sequence>
<name>A0A834I7W7_RHYFE</name>
<keyword evidence="2" id="KW-1185">Reference proteome</keyword>
<gene>
    <name evidence="1" type="ORF">GWI33_010912</name>
</gene>
<reference evidence="1" key="1">
    <citation type="submission" date="2020-08" db="EMBL/GenBank/DDBJ databases">
        <title>Genome sequencing and assembly of the red palm weevil Rhynchophorus ferrugineus.</title>
        <authorList>
            <person name="Dias G.B."/>
            <person name="Bergman C.M."/>
            <person name="Manee M."/>
        </authorList>
    </citation>
    <scope>NUCLEOTIDE SEQUENCE</scope>
    <source>
        <strain evidence="1">AA-2017</strain>
        <tissue evidence="1">Whole larva</tissue>
    </source>
</reference>
<feature type="non-terminal residue" evidence="1">
    <location>
        <position position="1"/>
    </location>
</feature>
<accession>A0A834I7W7</accession>
<dbReference type="Proteomes" id="UP000625711">
    <property type="component" value="Unassembled WGS sequence"/>
</dbReference>
<dbReference type="AlphaFoldDB" id="A0A834I7W7"/>